<keyword evidence="9" id="KW-1185">Reference proteome</keyword>
<evidence type="ECO:0000256" key="3">
    <source>
        <dbReference type="ARBA" id="ARBA00022833"/>
    </source>
</evidence>
<dbReference type="AlphaFoldDB" id="A0A9E5JPL1"/>
<dbReference type="EMBL" id="VIKT02000006">
    <property type="protein sequence ID" value="NHF62572.1"/>
    <property type="molecule type" value="Genomic_DNA"/>
</dbReference>
<dbReference type="Proteomes" id="UP000818266">
    <property type="component" value="Unassembled WGS sequence"/>
</dbReference>
<dbReference type="Pfam" id="PF08240">
    <property type="entry name" value="ADH_N"/>
    <property type="match status" value="1"/>
</dbReference>
<dbReference type="GO" id="GO:0016491">
    <property type="term" value="F:oxidoreductase activity"/>
    <property type="evidence" value="ECO:0007669"/>
    <property type="project" value="UniProtKB-KW"/>
</dbReference>
<comment type="caution">
    <text evidence="8">The sequence shown here is derived from an EMBL/GenBank/DDBJ whole genome shotgun (WGS) entry which is preliminary data.</text>
</comment>
<dbReference type="InterPro" id="IPR011032">
    <property type="entry name" value="GroES-like_sf"/>
</dbReference>
<keyword evidence="2 5" id="KW-0479">Metal-binding</keyword>
<dbReference type="PANTHER" id="PTHR43401:SF2">
    <property type="entry name" value="L-THREONINE 3-DEHYDROGENASE"/>
    <property type="match status" value="1"/>
</dbReference>
<dbReference type="PROSITE" id="PS00059">
    <property type="entry name" value="ADH_ZINC"/>
    <property type="match status" value="1"/>
</dbReference>
<dbReference type="Gene3D" id="3.90.180.10">
    <property type="entry name" value="Medium-chain alcohol dehydrogenases, catalytic domain"/>
    <property type="match status" value="1"/>
</dbReference>
<evidence type="ECO:0000256" key="5">
    <source>
        <dbReference type="RuleBase" id="RU361277"/>
    </source>
</evidence>
<dbReference type="PANTHER" id="PTHR43401">
    <property type="entry name" value="L-THREONINE 3-DEHYDROGENASE"/>
    <property type="match status" value="1"/>
</dbReference>
<dbReference type="RefSeq" id="WP_165638056.1">
    <property type="nucleotide sequence ID" value="NZ_VIKT02000006.1"/>
</dbReference>
<evidence type="ECO:0000256" key="4">
    <source>
        <dbReference type="ARBA" id="ARBA00023002"/>
    </source>
</evidence>
<dbReference type="InterPro" id="IPR013154">
    <property type="entry name" value="ADH-like_N"/>
</dbReference>
<sequence>MRSLVYYGTEDLRLVDSRIPEPGPGEVRVAVAACGVCGSDAAELDHGPVLTRPPVILGHEFVGVVDAVGEGVDDFSEGARVVCGAGVSCGECEPCGRGRTNLCDSYRTAGLTIDGGLAEYVVVPREILHDVSESTLTLDTLALTQPMAIAVHAARQGAVGADDVVAIVGAGGIGTFLTAVAVQWARRVIVLDIDDDRLELARRLGAQATFNPARGDAGALVDELRSRIDTVFEVSGTASGFATALSLLRRGGTLVPVGIQRSDIAAPLGEWTVREISVVGTNALVFAEDIPDAVRLLEASSLWDMVAPEVITLEQTVAEGLDPLRRGTSSRIKTLVDPAARRPRRAVHSG</sequence>
<evidence type="ECO:0000256" key="1">
    <source>
        <dbReference type="ARBA" id="ARBA00001947"/>
    </source>
</evidence>
<gene>
    <name evidence="8" type="ORF">FK219_004860</name>
</gene>
<dbReference type="InterPro" id="IPR036291">
    <property type="entry name" value="NAD(P)-bd_dom_sf"/>
</dbReference>
<protein>
    <submittedName>
        <fullName evidence="8">Alcohol dehydrogenase catalytic domain-containing protein</fullName>
    </submittedName>
</protein>
<feature type="domain" description="Alcohol dehydrogenase-like C-terminal" evidence="6">
    <location>
        <begin position="172"/>
        <end position="298"/>
    </location>
</feature>
<dbReference type="SUPFAM" id="SSF51735">
    <property type="entry name" value="NAD(P)-binding Rossmann-fold domains"/>
    <property type="match status" value="1"/>
</dbReference>
<dbReference type="SUPFAM" id="SSF50129">
    <property type="entry name" value="GroES-like"/>
    <property type="match status" value="1"/>
</dbReference>
<evidence type="ECO:0000259" key="7">
    <source>
        <dbReference type="Pfam" id="PF08240"/>
    </source>
</evidence>
<reference evidence="8 9" key="1">
    <citation type="submission" date="2020-03" db="EMBL/GenBank/DDBJ databases">
        <title>Chryseoglobus sp. isolated from a deep-sea seamount.</title>
        <authorList>
            <person name="Zhang D.-C."/>
        </authorList>
    </citation>
    <scope>NUCLEOTIDE SEQUENCE [LARGE SCALE GENOMIC DNA]</scope>
    <source>
        <strain evidence="8 9">KN1116</strain>
    </source>
</reference>
<name>A0A9E5JPL1_9MICO</name>
<dbReference type="Pfam" id="PF00107">
    <property type="entry name" value="ADH_zinc_N"/>
    <property type="match status" value="1"/>
</dbReference>
<dbReference type="InterPro" id="IPR002328">
    <property type="entry name" value="ADH_Zn_CS"/>
</dbReference>
<proteinExistence type="inferred from homology"/>
<comment type="cofactor">
    <cofactor evidence="1 5">
        <name>Zn(2+)</name>
        <dbReference type="ChEBI" id="CHEBI:29105"/>
    </cofactor>
</comment>
<organism evidence="8 9">
    <name type="scientific">Microcella pacifica</name>
    <dbReference type="NCBI Taxonomy" id="2591847"/>
    <lineage>
        <taxon>Bacteria</taxon>
        <taxon>Bacillati</taxon>
        <taxon>Actinomycetota</taxon>
        <taxon>Actinomycetes</taxon>
        <taxon>Micrococcales</taxon>
        <taxon>Microbacteriaceae</taxon>
        <taxon>Microcella</taxon>
    </lineage>
</organism>
<feature type="domain" description="Alcohol dehydrogenase-like N-terminal" evidence="7">
    <location>
        <begin position="23"/>
        <end position="131"/>
    </location>
</feature>
<evidence type="ECO:0000313" key="9">
    <source>
        <dbReference type="Proteomes" id="UP000818266"/>
    </source>
</evidence>
<dbReference type="InterPro" id="IPR050129">
    <property type="entry name" value="Zn_alcohol_dh"/>
</dbReference>
<dbReference type="GO" id="GO:0008270">
    <property type="term" value="F:zinc ion binding"/>
    <property type="evidence" value="ECO:0007669"/>
    <property type="project" value="InterPro"/>
</dbReference>
<comment type="similarity">
    <text evidence="5">Belongs to the zinc-containing alcohol dehydrogenase family.</text>
</comment>
<keyword evidence="3 5" id="KW-0862">Zinc</keyword>
<evidence type="ECO:0000256" key="2">
    <source>
        <dbReference type="ARBA" id="ARBA00022723"/>
    </source>
</evidence>
<accession>A0A9E5JPL1</accession>
<evidence type="ECO:0000259" key="6">
    <source>
        <dbReference type="Pfam" id="PF00107"/>
    </source>
</evidence>
<dbReference type="InterPro" id="IPR013149">
    <property type="entry name" value="ADH-like_C"/>
</dbReference>
<keyword evidence="4" id="KW-0560">Oxidoreductase</keyword>
<evidence type="ECO:0000313" key="8">
    <source>
        <dbReference type="EMBL" id="NHF62572.1"/>
    </source>
</evidence>
<dbReference type="Gene3D" id="3.40.50.720">
    <property type="entry name" value="NAD(P)-binding Rossmann-like Domain"/>
    <property type="match status" value="1"/>
</dbReference>